<accession>A0ABV7GVU0</accession>
<protein>
    <submittedName>
        <fullName evidence="1">Phasin</fullName>
    </submittedName>
</protein>
<organism evidence="1 2">
    <name type="scientific">Psychromarinibacter halotolerans</name>
    <dbReference type="NCBI Taxonomy" id="1775175"/>
    <lineage>
        <taxon>Bacteria</taxon>
        <taxon>Pseudomonadati</taxon>
        <taxon>Pseudomonadota</taxon>
        <taxon>Alphaproteobacteria</taxon>
        <taxon>Rhodobacterales</taxon>
        <taxon>Paracoccaceae</taxon>
        <taxon>Psychromarinibacter</taxon>
    </lineage>
</organism>
<evidence type="ECO:0000313" key="2">
    <source>
        <dbReference type="Proteomes" id="UP001595632"/>
    </source>
</evidence>
<proteinExistence type="predicted"/>
<dbReference type="Proteomes" id="UP001595632">
    <property type="component" value="Unassembled WGS sequence"/>
</dbReference>
<dbReference type="EMBL" id="JBHRTB010000010">
    <property type="protein sequence ID" value="MFC3144733.1"/>
    <property type="molecule type" value="Genomic_DNA"/>
</dbReference>
<keyword evidence="2" id="KW-1185">Reference proteome</keyword>
<name>A0ABV7GVU0_9RHOB</name>
<sequence length="143" mass="14745">MAKSTTGKGTGSDPFANVDMSAMMDHIKGSAVVGEKLSQAALEAAGKASELSSSWTKQTIANMGDVTSVKDDPSDYAKAMTDFASSQGALAQENLNQFAQIAQALQEQTISILMEASSSMGEEAAEAVQKAADMMGMKGPGSK</sequence>
<reference evidence="2" key="1">
    <citation type="journal article" date="2019" name="Int. J. Syst. Evol. Microbiol.">
        <title>The Global Catalogue of Microorganisms (GCM) 10K type strain sequencing project: providing services to taxonomists for standard genome sequencing and annotation.</title>
        <authorList>
            <consortium name="The Broad Institute Genomics Platform"/>
            <consortium name="The Broad Institute Genome Sequencing Center for Infectious Disease"/>
            <person name="Wu L."/>
            <person name="Ma J."/>
        </authorList>
    </citation>
    <scope>NUCLEOTIDE SEQUENCE [LARGE SCALE GENOMIC DNA]</scope>
    <source>
        <strain evidence="2">KCTC 52366</strain>
    </source>
</reference>
<dbReference type="RefSeq" id="WP_275634894.1">
    <property type="nucleotide sequence ID" value="NZ_JARGYD010000013.1"/>
</dbReference>
<evidence type="ECO:0000313" key="1">
    <source>
        <dbReference type="EMBL" id="MFC3144733.1"/>
    </source>
</evidence>
<gene>
    <name evidence="1" type="ORF">ACFOGP_18565</name>
</gene>
<comment type="caution">
    <text evidence="1">The sequence shown here is derived from an EMBL/GenBank/DDBJ whole genome shotgun (WGS) entry which is preliminary data.</text>
</comment>